<dbReference type="STRING" id="448385.sce2088"/>
<proteinExistence type="predicted"/>
<feature type="compositionally biased region" description="Low complexity" evidence="1">
    <location>
        <begin position="199"/>
        <end position="224"/>
    </location>
</feature>
<feature type="compositionally biased region" description="Low complexity" evidence="1">
    <location>
        <begin position="290"/>
        <end position="310"/>
    </location>
</feature>
<feature type="compositionally biased region" description="Polar residues" evidence="1">
    <location>
        <begin position="118"/>
        <end position="127"/>
    </location>
</feature>
<evidence type="ECO:0000313" key="2">
    <source>
        <dbReference type="EMBL" id="CAN92247.1"/>
    </source>
</evidence>
<dbReference type="Proteomes" id="UP000002139">
    <property type="component" value="Chromosome"/>
</dbReference>
<dbReference type="HOGENOM" id="CLU_782794_0_0_7"/>
<feature type="region of interest" description="Disordered" evidence="1">
    <location>
        <begin position="268"/>
        <end position="354"/>
    </location>
</feature>
<dbReference type="AlphaFoldDB" id="A9FV82"/>
<name>A9FV82_SORC5</name>
<feature type="compositionally biased region" description="Basic and acidic residues" evidence="1">
    <location>
        <begin position="104"/>
        <end position="116"/>
    </location>
</feature>
<dbReference type="RefSeq" id="WP_012234723.1">
    <property type="nucleotide sequence ID" value="NC_010162.1"/>
</dbReference>
<sequence length="354" mass="35630">MSDFLGRLAGRTVGVADVVKPLVASRYAPDPRRPAAPSPFSIAEERAVETPPASPWSEVEGEQVAGDAPLVERTAPARHGEVMRPAAVQAGEGAIEPSALLSEVGERPRQSAEKWTSRPASPATTSAVRARMAPTAPPLSSMASSAPAQPGAAPAAAPPLSSMASSVPRQLGPAPSMGAGPPASSPVPSRGLPAHHSGPAMPAAVSATRAATAARPTAARPTAPHGDASTPTRGRTEAVIGPQAALSPFAPEAEALLVPDAQLVQHAPPLGRATPRAGGATSIERAEPGAQTADPSAPTTAPAPAQAAPTIRVSIGRIEVRAAPPPPSPAPSPERPRPPLLGLQDYLAQQGARR</sequence>
<accession>A9FV82</accession>
<keyword evidence="3" id="KW-1185">Reference proteome</keyword>
<evidence type="ECO:0000313" key="3">
    <source>
        <dbReference type="Proteomes" id="UP000002139"/>
    </source>
</evidence>
<gene>
    <name evidence="2" type="ordered locus">sce2088</name>
</gene>
<feature type="region of interest" description="Disordered" evidence="1">
    <location>
        <begin position="26"/>
        <end position="242"/>
    </location>
</feature>
<evidence type="ECO:0000256" key="1">
    <source>
        <dbReference type="SAM" id="MobiDB-lite"/>
    </source>
</evidence>
<organism evidence="2 3">
    <name type="scientific">Sorangium cellulosum (strain So ce56)</name>
    <name type="common">Polyangium cellulosum (strain So ce56)</name>
    <dbReference type="NCBI Taxonomy" id="448385"/>
    <lineage>
        <taxon>Bacteria</taxon>
        <taxon>Pseudomonadati</taxon>
        <taxon>Myxococcota</taxon>
        <taxon>Polyangia</taxon>
        <taxon>Polyangiales</taxon>
        <taxon>Polyangiaceae</taxon>
        <taxon>Sorangium</taxon>
    </lineage>
</organism>
<feature type="compositionally biased region" description="Pro residues" evidence="1">
    <location>
        <begin position="323"/>
        <end position="333"/>
    </location>
</feature>
<protein>
    <submittedName>
        <fullName evidence="2">Uncharacterized protein</fullName>
    </submittedName>
</protein>
<dbReference type="KEGG" id="scl:sce2088"/>
<dbReference type="EMBL" id="AM746676">
    <property type="protein sequence ID" value="CAN92247.1"/>
    <property type="molecule type" value="Genomic_DNA"/>
</dbReference>
<reference evidence="2 3" key="1">
    <citation type="journal article" date="2007" name="Nat. Biotechnol.">
        <title>Complete genome sequence of the myxobacterium Sorangium cellulosum.</title>
        <authorList>
            <person name="Schneiker S."/>
            <person name="Perlova O."/>
            <person name="Kaiser O."/>
            <person name="Gerth K."/>
            <person name="Alici A."/>
            <person name="Altmeyer M.O."/>
            <person name="Bartels D."/>
            <person name="Bekel T."/>
            <person name="Beyer S."/>
            <person name="Bode E."/>
            <person name="Bode H.B."/>
            <person name="Bolten C.J."/>
            <person name="Choudhuri J.V."/>
            <person name="Doss S."/>
            <person name="Elnakady Y.A."/>
            <person name="Frank B."/>
            <person name="Gaigalat L."/>
            <person name="Goesmann A."/>
            <person name="Groeger C."/>
            <person name="Gross F."/>
            <person name="Jelsbak L."/>
            <person name="Jelsbak L."/>
            <person name="Kalinowski J."/>
            <person name="Kegler C."/>
            <person name="Knauber T."/>
            <person name="Konietzny S."/>
            <person name="Kopp M."/>
            <person name="Krause L."/>
            <person name="Krug D."/>
            <person name="Linke B."/>
            <person name="Mahmud T."/>
            <person name="Martinez-Arias R."/>
            <person name="McHardy A.C."/>
            <person name="Merai M."/>
            <person name="Meyer F."/>
            <person name="Mormann S."/>
            <person name="Munoz-Dorado J."/>
            <person name="Perez J."/>
            <person name="Pradella S."/>
            <person name="Rachid S."/>
            <person name="Raddatz G."/>
            <person name="Rosenau F."/>
            <person name="Rueckert C."/>
            <person name="Sasse F."/>
            <person name="Scharfe M."/>
            <person name="Schuster S.C."/>
            <person name="Suen G."/>
            <person name="Treuner-Lange A."/>
            <person name="Velicer G.J."/>
            <person name="Vorholter F.-J."/>
            <person name="Weissman K.J."/>
            <person name="Welch R.D."/>
            <person name="Wenzel S.C."/>
            <person name="Whitworth D.E."/>
            <person name="Wilhelm S."/>
            <person name="Wittmann C."/>
            <person name="Bloecker H."/>
            <person name="Puehler A."/>
            <person name="Mueller R."/>
        </authorList>
    </citation>
    <scope>NUCLEOTIDE SEQUENCE [LARGE SCALE GENOMIC DNA]</scope>
    <source>
        <strain evidence="3">So ce56</strain>
    </source>
</reference>
<feature type="compositionally biased region" description="Low complexity" evidence="1">
    <location>
        <begin position="138"/>
        <end position="189"/>
    </location>
</feature>